<gene>
    <name evidence="1" type="ORF">METZ01_LOCUS459193</name>
</gene>
<protein>
    <submittedName>
        <fullName evidence="1">Uncharacterized protein</fullName>
    </submittedName>
</protein>
<dbReference type="AlphaFoldDB" id="A0A383AFH7"/>
<organism evidence="1">
    <name type="scientific">marine metagenome</name>
    <dbReference type="NCBI Taxonomy" id="408172"/>
    <lineage>
        <taxon>unclassified sequences</taxon>
        <taxon>metagenomes</taxon>
        <taxon>ecological metagenomes</taxon>
    </lineage>
</organism>
<feature type="non-terminal residue" evidence="1">
    <location>
        <position position="1"/>
    </location>
</feature>
<evidence type="ECO:0000313" key="1">
    <source>
        <dbReference type="EMBL" id="SVE06339.1"/>
    </source>
</evidence>
<reference evidence="1" key="1">
    <citation type="submission" date="2018-05" db="EMBL/GenBank/DDBJ databases">
        <authorList>
            <person name="Lanie J.A."/>
            <person name="Ng W.-L."/>
            <person name="Kazmierczak K.M."/>
            <person name="Andrzejewski T.M."/>
            <person name="Davidsen T.M."/>
            <person name="Wayne K.J."/>
            <person name="Tettelin H."/>
            <person name="Glass J.I."/>
            <person name="Rusch D."/>
            <person name="Podicherti R."/>
            <person name="Tsui H.-C.T."/>
            <person name="Winkler M.E."/>
        </authorList>
    </citation>
    <scope>NUCLEOTIDE SEQUENCE</scope>
</reference>
<accession>A0A383AFH7</accession>
<name>A0A383AFH7_9ZZZZ</name>
<sequence>YQALTLTLALELKLSVLKSLEPRIGLQNKSNQLKNCFPN</sequence>
<dbReference type="EMBL" id="UINC01191611">
    <property type="protein sequence ID" value="SVE06339.1"/>
    <property type="molecule type" value="Genomic_DNA"/>
</dbReference>
<proteinExistence type="predicted"/>